<dbReference type="InterPro" id="IPR021582">
    <property type="entry name" value="Aim21"/>
</dbReference>
<evidence type="ECO:0000256" key="5">
    <source>
        <dbReference type="SAM" id="MobiDB-lite"/>
    </source>
</evidence>
<evidence type="ECO:0000256" key="2">
    <source>
        <dbReference type="ARBA" id="ARBA00004134"/>
    </source>
</evidence>
<evidence type="ECO:0000313" key="6">
    <source>
        <dbReference type="EMBL" id="ODV93394.1"/>
    </source>
</evidence>
<accession>A0A1E4TNR4</accession>
<feature type="compositionally biased region" description="Low complexity" evidence="5">
    <location>
        <begin position="297"/>
        <end position="307"/>
    </location>
</feature>
<feature type="compositionally biased region" description="Basic residues" evidence="5">
    <location>
        <begin position="557"/>
        <end position="566"/>
    </location>
</feature>
<feature type="region of interest" description="Disordered" evidence="5">
    <location>
        <begin position="501"/>
        <end position="574"/>
    </location>
</feature>
<feature type="region of interest" description="Disordered" evidence="5">
    <location>
        <begin position="1"/>
        <end position="244"/>
    </location>
</feature>
<feature type="compositionally biased region" description="Basic and acidic residues" evidence="5">
    <location>
        <begin position="116"/>
        <end position="127"/>
    </location>
</feature>
<feature type="compositionally biased region" description="Basic and acidic residues" evidence="5">
    <location>
        <begin position="659"/>
        <end position="670"/>
    </location>
</feature>
<feature type="compositionally biased region" description="Basic and acidic residues" evidence="5">
    <location>
        <begin position="441"/>
        <end position="475"/>
    </location>
</feature>
<feature type="compositionally biased region" description="Basic and acidic residues" evidence="5">
    <location>
        <begin position="369"/>
        <end position="378"/>
    </location>
</feature>
<feature type="compositionally biased region" description="Polar residues" evidence="5">
    <location>
        <begin position="671"/>
        <end position="680"/>
    </location>
</feature>
<dbReference type="GO" id="GO:0030479">
    <property type="term" value="C:actin cortical patch"/>
    <property type="evidence" value="ECO:0007669"/>
    <property type="project" value="UniProtKB-SubCell"/>
</dbReference>
<evidence type="ECO:0000256" key="1">
    <source>
        <dbReference type="ARBA" id="ARBA00002092"/>
    </source>
</evidence>
<feature type="compositionally biased region" description="Low complexity" evidence="5">
    <location>
        <begin position="333"/>
        <end position="359"/>
    </location>
</feature>
<comment type="subcellular location">
    <subcellularLocation>
        <location evidence="2">Cytoplasm</location>
        <location evidence="2">Cytoskeleton</location>
        <location evidence="2">Actin patch</location>
    </subcellularLocation>
</comment>
<feature type="compositionally biased region" description="Polar residues" evidence="5">
    <location>
        <begin position="207"/>
        <end position="228"/>
    </location>
</feature>
<feature type="compositionally biased region" description="Basic and acidic residues" evidence="5">
    <location>
        <begin position="542"/>
        <end position="556"/>
    </location>
</feature>
<feature type="compositionally biased region" description="Low complexity" evidence="5">
    <location>
        <begin position="163"/>
        <end position="194"/>
    </location>
</feature>
<comment type="similarity">
    <text evidence="3">Belongs to the AIM21 family.</text>
</comment>
<dbReference type="EMBL" id="KV454018">
    <property type="protein sequence ID" value="ODV93394.1"/>
    <property type="molecule type" value="Genomic_DNA"/>
</dbReference>
<name>A0A1E4TNR4_PACTA</name>
<dbReference type="AlphaFoldDB" id="A0A1E4TNR4"/>
<evidence type="ECO:0000313" key="7">
    <source>
        <dbReference type="Proteomes" id="UP000094236"/>
    </source>
</evidence>
<feature type="compositionally biased region" description="Polar residues" evidence="5">
    <location>
        <begin position="639"/>
        <end position="654"/>
    </location>
</feature>
<feature type="compositionally biased region" description="Acidic residues" evidence="5">
    <location>
        <begin position="525"/>
        <end position="538"/>
    </location>
</feature>
<feature type="compositionally biased region" description="Basic and acidic residues" evidence="5">
    <location>
        <begin position="146"/>
        <end position="157"/>
    </location>
</feature>
<feature type="compositionally biased region" description="Acidic residues" evidence="5">
    <location>
        <begin position="46"/>
        <end position="56"/>
    </location>
</feature>
<feature type="compositionally biased region" description="Basic and acidic residues" evidence="5">
    <location>
        <begin position="259"/>
        <end position="273"/>
    </location>
</feature>
<evidence type="ECO:0000256" key="3">
    <source>
        <dbReference type="ARBA" id="ARBA00006466"/>
    </source>
</evidence>
<feature type="compositionally biased region" description="Polar residues" evidence="5">
    <location>
        <begin position="694"/>
        <end position="704"/>
    </location>
</feature>
<evidence type="ECO:0000256" key="4">
    <source>
        <dbReference type="ARBA" id="ARBA00021016"/>
    </source>
</evidence>
<protein>
    <recommendedName>
        <fullName evidence="4">Altered inheritance of mitochondria protein 21</fullName>
    </recommendedName>
</protein>
<feature type="region of interest" description="Disordered" evidence="5">
    <location>
        <begin position="257"/>
        <end position="484"/>
    </location>
</feature>
<dbReference type="Pfam" id="PF11489">
    <property type="entry name" value="Aim21"/>
    <property type="match status" value="1"/>
</dbReference>
<feature type="compositionally biased region" description="Low complexity" evidence="5">
    <location>
        <begin position="403"/>
        <end position="418"/>
    </location>
</feature>
<gene>
    <name evidence="6" type="ORF">PACTADRAFT_77734</name>
</gene>
<feature type="compositionally biased region" description="Basic and acidic residues" evidence="5">
    <location>
        <begin position="683"/>
        <end position="693"/>
    </location>
</feature>
<reference evidence="7" key="1">
    <citation type="submission" date="2016-05" db="EMBL/GenBank/DDBJ databases">
        <title>Comparative genomics of biotechnologically important yeasts.</title>
        <authorList>
            <consortium name="DOE Joint Genome Institute"/>
            <person name="Riley R."/>
            <person name="Haridas S."/>
            <person name="Wolfe K.H."/>
            <person name="Lopes M.R."/>
            <person name="Hittinger C.T."/>
            <person name="Goker M."/>
            <person name="Salamov A."/>
            <person name="Wisecaver J."/>
            <person name="Long T.M."/>
            <person name="Aerts A.L."/>
            <person name="Barry K."/>
            <person name="Choi C."/>
            <person name="Clum A."/>
            <person name="Coughlan A.Y."/>
            <person name="Deshpande S."/>
            <person name="Douglass A.P."/>
            <person name="Hanson S.J."/>
            <person name="Klenk H.-P."/>
            <person name="Labutti K."/>
            <person name="Lapidus A."/>
            <person name="Lindquist E."/>
            <person name="Lipzen A."/>
            <person name="Meier-Kolthoff J.P."/>
            <person name="Ohm R.A."/>
            <person name="Otillar R.P."/>
            <person name="Pangilinan J."/>
            <person name="Peng Y."/>
            <person name="Rokas A."/>
            <person name="Rosa C.A."/>
            <person name="Scheuner C."/>
            <person name="Sibirny A.A."/>
            <person name="Slot J.C."/>
            <person name="Stielow J.B."/>
            <person name="Sun H."/>
            <person name="Kurtzman C.P."/>
            <person name="Blackwell M."/>
            <person name="Grigoriev I.V."/>
            <person name="Jeffries T.W."/>
        </authorList>
    </citation>
    <scope>NUCLEOTIDE SEQUENCE [LARGE SCALE GENOMIC DNA]</scope>
    <source>
        <strain evidence="7">NRRL Y-2460</strain>
    </source>
</reference>
<feature type="compositionally biased region" description="Polar residues" evidence="5">
    <location>
        <begin position="13"/>
        <end position="30"/>
    </location>
</feature>
<comment type="function">
    <text evidence="1">Involved in mitochondrial migration along actin filaments.</text>
</comment>
<keyword evidence="7" id="KW-1185">Reference proteome</keyword>
<feature type="compositionally biased region" description="Basic and acidic residues" evidence="5">
    <location>
        <begin position="612"/>
        <end position="623"/>
    </location>
</feature>
<feature type="region of interest" description="Disordered" evidence="5">
    <location>
        <begin position="606"/>
        <end position="719"/>
    </location>
</feature>
<feature type="compositionally biased region" description="Basic and acidic residues" evidence="5">
    <location>
        <begin position="70"/>
        <end position="86"/>
    </location>
</feature>
<organism evidence="6 7">
    <name type="scientific">Pachysolen tannophilus NRRL Y-2460</name>
    <dbReference type="NCBI Taxonomy" id="669874"/>
    <lineage>
        <taxon>Eukaryota</taxon>
        <taxon>Fungi</taxon>
        <taxon>Dikarya</taxon>
        <taxon>Ascomycota</taxon>
        <taxon>Saccharomycotina</taxon>
        <taxon>Pichiomycetes</taxon>
        <taxon>Pachysolenaceae</taxon>
        <taxon>Pachysolen</taxon>
    </lineage>
</organism>
<sequence>MQDIPAIPRRPKTNTASSSNSDIPQIPSNRPNRKPTFSEAEKDNDNDGADTSEEEMASSIPDGSGSSKLYGKDDAVEDMTVEKETETDPLSIEGESVVKEEDASPIPIIPKRPKTHIKESIETHNDDQSDDLSLKQTLDQGEDNVLVEREPHNEAKGSFDTVTSIASPLSATSATSATSAASAASATSPSLPTIPKRRPVRGRSENIDNGTITPSGNISAPDTASTPENYAPRNESKSAVFASDSSELLDASAALDLAQGDKEEHEEFVHEEVSLPAEGEVEAELETCSADLAPQLSSSSVSSSSSSPAIEKLTDSSIPHIPQRPAHRPLKKSLTGTSLDSGSSSPATSTATITTVATTKENSDNDSSEIPKLKKSETIDSETSSSLTTKKIPPPIKPKKPSSKILAFQQMLAQQQQEDAARSGRRPPPLVTRKSLSQTSSKEDDNSKESPEIEEKSGNNEEISIDHKNKPEIPRHRPTNKFTGNKAAFAKNLNGVFAGGIALPGMVLPGMDPPAALSSRSKADDDNEDDDDDEDDDNSNNRSDKKAARKVTDVRRGRAKGPRGRKLPSSVQDPVIVEEQKYKVFISDCWQIGFLEKNEAAITAEATAEKQTNVDDEKQKEDVGENNEEDEEALKVSGAKNSSQISLSGETSKFINRLNAEKSNDNDKDNIGTTDSIGNDNESEAKMQERENLDVSTNTVNSSQPEEEYVDADPKSDLISENFENDNEEAEAKKIPVTEEEAIAELLDDYGNNSDGEVEKDNA</sequence>
<proteinExistence type="inferred from homology"/>
<dbReference type="STRING" id="669874.A0A1E4TNR4"/>
<dbReference type="Proteomes" id="UP000094236">
    <property type="component" value="Unassembled WGS sequence"/>
</dbReference>